<gene>
    <name evidence="1" type="ORF">RRG08_014604</name>
</gene>
<protein>
    <submittedName>
        <fullName evidence="1">Uncharacterized protein</fullName>
    </submittedName>
</protein>
<reference evidence="1" key="1">
    <citation type="journal article" date="2023" name="G3 (Bethesda)">
        <title>A reference genome for the long-term kleptoplast-retaining sea slug Elysia crispata morphotype clarki.</title>
        <authorList>
            <person name="Eastman K.E."/>
            <person name="Pendleton A.L."/>
            <person name="Shaikh M.A."/>
            <person name="Suttiyut T."/>
            <person name="Ogas R."/>
            <person name="Tomko P."/>
            <person name="Gavelis G."/>
            <person name="Widhalm J.R."/>
            <person name="Wisecaver J.H."/>
        </authorList>
    </citation>
    <scope>NUCLEOTIDE SEQUENCE</scope>
    <source>
        <strain evidence="1">ECLA1</strain>
    </source>
</reference>
<evidence type="ECO:0000313" key="2">
    <source>
        <dbReference type="Proteomes" id="UP001283361"/>
    </source>
</evidence>
<sequence>MLYTTEARFVCPHSEQDENQEAEKVPTNPVIIDSYRPQTAPKPRQECPGLHLPLTQCPQVVAPDLLRHPSELMRAG</sequence>
<name>A0AAE1D3W8_9GAST</name>
<organism evidence="1 2">
    <name type="scientific">Elysia crispata</name>
    <name type="common">lettuce slug</name>
    <dbReference type="NCBI Taxonomy" id="231223"/>
    <lineage>
        <taxon>Eukaryota</taxon>
        <taxon>Metazoa</taxon>
        <taxon>Spiralia</taxon>
        <taxon>Lophotrochozoa</taxon>
        <taxon>Mollusca</taxon>
        <taxon>Gastropoda</taxon>
        <taxon>Heterobranchia</taxon>
        <taxon>Euthyneura</taxon>
        <taxon>Panpulmonata</taxon>
        <taxon>Sacoglossa</taxon>
        <taxon>Placobranchoidea</taxon>
        <taxon>Plakobranchidae</taxon>
        <taxon>Elysia</taxon>
    </lineage>
</organism>
<keyword evidence="2" id="KW-1185">Reference proteome</keyword>
<evidence type="ECO:0000313" key="1">
    <source>
        <dbReference type="EMBL" id="KAK3755637.1"/>
    </source>
</evidence>
<proteinExistence type="predicted"/>
<dbReference type="AlphaFoldDB" id="A0AAE1D3W8"/>
<dbReference type="Proteomes" id="UP001283361">
    <property type="component" value="Unassembled WGS sequence"/>
</dbReference>
<dbReference type="EMBL" id="JAWDGP010005592">
    <property type="protein sequence ID" value="KAK3755637.1"/>
    <property type="molecule type" value="Genomic_DNA"/>
</dbReference>
<accession>A0AAE1D3W8</accession>
<comment type="caution">
    <text evidence="1">The sequence shown here is derived from an EMBL/GenBank/DDBJ whole genome shotgun (WGS) entry which is preliminary data.</text>
</comment>